<dbReference type="PANTHER" id="PTHR33121">
    <property type="entry name" value="CYCLIC DI-GMP PHOSPHODIESTERASE PDEF"/>
    <property type="match status" value="1"/>
</dbReference>
<dbReference type="SUPFAM" id="SSF55781">
    <property type="entry name" value="GAF domain-like"/>
    <property type="match status" value="1"/>
</dbReference>
<dbReference type="InterPro" id="IPR050706">
    <property type="entry name" value="Cyclic-di-GMP_PDE-like"/>
</dbReference>
<evidence type="ECO:0000256" key="1">
    <source>
        <dbReference type="SAM" id="MobiDB-lite"/>
    </source>
</evidence>
<dbReference type="Gene3D" id="3.20.20.450">
    <property type="entry name" value="EAL domain"/>
    <property type="match status" value="1"/>
</dbReference>
<dbReference type="SMART" id="SM00052">
    <property type="entry name" value="EAL"/>
    <property type="match status" value="1"/>
</dbReference>
<dbReference type="Gene3D" id="3.30.450.40">
    <property type="match status" value="1"/>
</dbReference>
<keyword evidence="4" id="KW-1185">Reference proteome</keyword>
<dbReference type="SMART" id="SM00065">
    <property type="entry name" value="GAF"/>
    <property type="match status" value="1"/>
</dbReference>
<comment type="caution">
    <text evidence="3">The sequence shown here is derived from an EMBL/GenBank/DDBJ whole genome shotgun (WGS) entry which is preliminary data.</text>
</comment>
<dbReference type="PROSITE" id="PS50883">
    <property type="entry name" value="EAL"/>
    <property type="match status" value="1"/>
</dbReference>
<protein>
    <submittedName>
        <fullName evidence="3">EAL domain-containing protein</fullName>
    </submittedName>
</protein>
<dbReference type="InterPro" id="IPR035919">
    <property type="entry name" value="EAL_sf"/>
</dbReference>
<evidence type="ECO:0000313" key="3">
    <source>
        <dbReference type="EMBL" id="MFC5379916.1"/>
    </source>
</evidence>
<feature type="region of interest" description="Disordered" evidence="1">
    <location>
        <begin position="395"/>
        <end position="416"/>
    </location>
</feature>
<dbReference type="Proteomes" id="UP001596122">
    <property type="component" value="Unassembled WGS sequence"/>
</dbReference>
<dbReference type="EMBL" id="JBHSLD010000004">
    <property type="protein sequence ID" value="MFC5379916.1"/>
    <property type="molecule type" value="Genomic_DNA"/>
</dbReference>
<feature type="domain" description="EAL" evidence="2">
    <location>
        <begin position="155"/>
        <end position="395"/>
    </location>
</feature>
<dbReference type="SUPFAM" id="SSF141868">
    <property type="entry name" value="EAL domain-like"/>
    <property type="match status" value="1"/>
</dbReference>
<name>A0ABW0GMC1_9MICO</name>
<dbReference type="Pfam" id="PF00563">
    <property type="entry name" value="EAL"/>
    <property type="match status" value="1"/>
</dbReference>
<dbReference type="CDD" id="cd01948">
    <property type="entry name" value="EAL"/>
    <property type="match status" value="1"/>
</dbReference>
<reference evidence="4" key="1">
    <citation type="journal article" date="2019" name="Int. J. Syst. Evol. Microbiol.">
        <title>The Global Catalogue of Microorganisms (GCM) 10K type strain sequencing project: providing services to taxonomists for standard genome sequencing and annotation.</title>
        <authorList>
            <consortium name="The Broad Institute Genomics Platform"/>
            <consortium name="The Broad Institute Genome Sequencing Center for Infectious Disease"/>
            <person name="Wu L."/>
            <person name="Ma J."/>
        </authorList>
    </citation>
    <scope>NUCLEOTIDE SEQUENCE [LARGE SCALE GENOMIC DNA]</scope>
    <source>
        <strain evidence="4">CCUG 43114</strain>
    </source>
</reference>
<evidence type="ECO:0000259" key="2">
    <source>
        <dbReference type="PROSITE" id="PS50883"/>
    </source>
</evidence>
<organism evidence="3 4">
    <name type="scientific">Aquipuribacter nitratireducens</name>
    <dbReference type="NCBI Taxonomy" id="650104"/>
    <lineage>
        <taxon>Bacteria</taxon>
        <taxon>Bacillati</taxon>
        <taxon>Actinomycetota</taxon>
        <taxon>Actinomycetes</taxon>
        <taxon>Micrococcales</taxon>
        <taxon>Intrasporangiaceae</taxon>
        <taxon>Aquipuribacter</taxon>
    </lineage>
</organism>
<dbReference type="InterPro" id="IPR003018">
    <property type="entry name" value="GAF"/>
</dbReference>
<dbReference type="InterPro" id="IPR029016">
    <property type="entry name" value="GAF-like_dom_sf"/>
</dbReference>
<sequence>MTRRRTPAEEQVAGLLRTAKDSLGLSTAFLSRLDGRLQHLEVVESDTPVLFPEKVVQLQSTSFCQRILDGELPPVMPDVTKVPGAMRTPAAWVPRVRSFVSVPVTLSDGTVYGTFCAAGLTSDPDLTPRDKALMDVLAQAASVIVEPEVRAAEKRDAVLERLRPVEKAGGPRVLLQPIVDLVTGNRVGAEALSRFPADWRLPPDVVFAQAHEVGKGDRLELLALRRAAAHLDDVSGYVSMNVSPATLLTPRLLRLLDGMPLHRVLLELSEHDPVEDYDALRAALAPLRRRGMRLAIDDVGAGFSSLRHIVVTEPDVIKLDRSIVDGVAGDGVLRSLVRSLVDFAAGLGAVVVAEGVERRVDADVLQELRVGYGQGWYWGRAVPSAELVDRPLAGDQPTARVPAQSAPVDARPLASA</sequence>
<dbReference type="PANTHER" id="PTHR33121:SF76">
    <property type="entry name" value="SIGNALING PROTEIN"/>
    <property type="match status" value="1"/>
</dbReference>
<proteinExistence type="predicted"/>
<evidence type="ECO:0000313" key="4">
    <source>
        <dbReference type="Proteomes" id="UP001596122"/>
    </source>
</evidence>
<dbReference type="RefSeq" id="WP_340269138.1">
    <property type="nucleotide sequence ID" value="NZ_JBBEOG010000003.1"/>
</dbReference>
<accession>A0ABW0GMC1</accession>
<gene>
    <name evidence="3" type="ORF">ACFPJ6_03825</name>
</gene>
<dbReference type="InterPro" id="IPR001633">
    <property type="entry name" value="EAL_dom"/>
</dbReference>